<proteinExistence type="predicted"/>
<dbReference type="Proteomes" id="UP001200271">
    <property type="component" value="Unassembled WGS sequence"/>
</dbReference>
<dbReference type="EMBL" id="JAIUEN010000460">
    <property type="protein sequence ID" value="MCE3364008.1"/>
    <property type="molecule type" value="Genomic_DNA"/>
</dbReference>
<protein>
    <submittedName>
        <fullName evidence="1">Uncharacterized protein</fullName>
    </submittedName>
</protein>
<organism evidence="1 2">
    <name type="scientific">Staphylococcus aureus</name>
    <dbReference type="NCBI Taxonomy" id="1280"/>
    <lineage>
        <taxon>Bacteria</taxon>
        <taxon>Bacillati</taxon>
        <taxon>Bacillota</taxon>
        <taxon>Bacilli</taxon>
        <taxon>Bacillales</taxon>
        <taxon>Staphylococcaceae</taxon>
        <taxon>Staphylococcus</taxon>
    </lineage>
</organism>
<feature type="non-terminal residue" evidence="1">
    <location>
        <position position="1"/>
    </location>
</feature>
<dbReference type="AlphaFoldDB" id="A0AAW4YBK4"/>
<comment type="caution">
    <text evidence="1">The sequence shown here is derived from an EMBL/GenBank/DDBJ whole genome shotgun (WGS) entry which is preliminary data.</text>
</comment>
<name>A0AAW4YBK4_STAAU</name>
<sequence length="31" mass="3624">KNLHKVYIDDSNIDTLLQNFDVKSPAMVNQY</sequence>
<gene>
    <name evidence="1" type="ORF">LB359_17380</name>
</gene>
<reference evidence="1" key="2">
    <citation type="submission" date="2023-08" db="EMBL/GenBank/DDBJ databases">
        <authorList>
            <person name="Zhao H."/>
            <person name="Wang X."/>
        </authorList>
    </citation>
    <scope>NUCLEOTIDE SEQUENCE</scope>
    <source>
        <strain evidence="1">NC-4</strain>
    </source>
</reference>
<evidence type="ECO:0000313" key="2">
    <source>
        <dbReference type="Proteomes" id="UP001200271"/>
    </source>
</evidence>
<evidence type="ECO:0000313" key="1">
    <source>
        <dbReference type="EMBL" id="MCE3364008.1"/>
    </source>
</evidence>
<accession>A0AAW4YBK4</accession>
<reference evidence="1" key="1">
    <citation type="journal article" date="2021" name="Front Med (Lausanne)">
        <title>The Prevalence and Determinants of Fusidic Acid Resistance Among Methicillin-Resistant Staphylococcus aureus Clinical Isolates in China.</title>
        <authorList>
            <person name="Zhao H."/>
            <person name="Wang X."/>
            <person name="Wang B."/>
            <person name="Xu Y."/>
            <person name="Rao L."/>
            <person name="Wan B."/>
            <person name="Guo Y."/>
            <person name="Wu X."/>
            <person name="Yu J."/>
            <person name="Chen L."/>
            <person name="Li M."/>
            <person name="Yu F."/>
        </authorList>
    </citation>
    <scope>NUCLEOTIDE SEQUENCE</scope>
    <source>
        <strain evidence="1">NC-4</strain>
    </source>
</reference>